<evidence type="ECO:0000256" key="3">
    <source>
        <dbReference type="SAM" id="Phobius"/>
    </source>
</evidence>
<dbReference type="AlphaFoldDB" id="W4VK17"/>
<name>W4VK17_9BACI</name>
<dbReference type="EMBL" id="BAVS01000013">
    <property type="protein sequence ID" value="GAE93547.1"/>
    <property type="molecule type" value="Genomic_DNA"/>
</dbReference>
<protein>
    <submittedName>
        <fullName evidence="5">Permease</fullName>
    </submittedName>
</protein>
<dbReference type="eggNOG" id="COG0697">
    <property type="taxonomic scope" value="Bacteria"/>
</dbReference>
<dbReference type="SUPFAM" id="SSF103481">
    <property type="entry name" value="Multidrug resistance efflux transporter EmrE"/>
    <property type="match status" value="1"/>
</dbReference>
<dbReference type="InterPro" id="IPR037185">
    <property type="entry name" value="EmrE-like"/>
</dbReference>
<dbReference type="GO" id="GO:0016020">
    <property type="term" value="C:membrane"/>
    <property type="evidence" value="ECO:0007669"/>
    <property type="project" value="InterPro"/>
</dbReference>
<reference evidence="5 6" key="1">
    <citation type="journal article" date="2014" name="Genome Announc.">
        <title>Draft Genome Sequence of the Boron-Tolerant and Moderately Halotolerant Bacterium Gracilibacillus boraciitolerans JCM 21714T.</title>
        <authorList>
            <person name="Ahmed I."/>
            <person name="Oshima K."/>
            <person name="Suda W."/>
            <person name="Kitamura K."/>
            <person name="Iida T."/>
            <person name="Ohmori Y."/>
            <person name="Fujiwara T."/>
            <person name="Hattori M."/>
            <person name="Ohkuma M."/>
        </authorList>
    </citation>
    <scope>NUCLEOTIDE SEQUENCE [LARGE SCALE GENOMIC DNA]</scope>
    <source>
        <strain evidence="5 6">JCM 21714</strain>
    </source>
</reference>
<evidence type="ECO:0000256" key="1">
    <source>
        <dbReference type="ARBA" id="ARBA00004127"/>
    </source>
</evidence>
<dbReference type="InterPro" id="IPR000620">
    <property type="entry name" value="EamA_dom"/>
</dbReference>
<gene>
    <name evidence="5" type="ORF">JCM21714_2634</name>
</gene>
<feature type="transmembrane region" description="Helical" evidence="3">
    <location>
        <begin position="149"/>
        <end position="169"/>
    </location>
</feature>
<feature type="transmembrane region" description="Helical" evidence="3">
    <location>
        <begin position="98"/>
        <end position="116"/>
    </location>
</feature>
<evidence type="ECO:0000313" key="5">
    <source>
        <dbReference type="EMBL" id="GAE93547.1"/>
    </source>
</evidence>
<dbReference type="Proteomes" id="UP000019102">
    <property type="component" value="Unassembled WGS sequence"/>
</dbReference>
<feature type="domain" description="EamA" evidence="4">
    <location>
        <begin position="7"/>
        <end position="139"/>
    </location>
</feature>
<comment type="caution">
    <text evidence="5">The sequence shown here is derived from an EMBL/GenBank/DDBJ whole genome shotgun (WGS) entry which is preliminary data.</text>
</comment>
<accession>W4VK17</accession>
<feature type="transmembrane region" description="Helical" evidence="3">
    <location>
        <begin position="66"/>
        <end position="86"/>
    </location>
</feature>
<dbReference type="PANTHER" id="PTHR22911:SF76">
    <property type="entry name" value="EAMA DOMAIN-CONTAINING PROTEIN"/>
    <property type="match status" value="1"/>
</dbReference>
<keyword evidence="6" id="KW-1185">Reference proteome</keyword>
<feature type="transmembrane region" description="Helical" evidence="3">
    <location>
        <begin position="37"/>
        <end position="54"/>
    </location>
</feature>
<sequence length="197" mass="22417">MNKQIIPYLAIVIGVLSVSTTAVLVKLADDVPSAVIANYRLLFASLILLPYVWFKKREEFKKLAARDWLFTILAGVSLALHFIVWFESFQYTSVASSVVIVTLQPIFAFIGTYFFFQERFSAGTVISMLIAIFGSIIIAWGDFQLANEALYGDSLAFIGAIFITFYFLLGARGANENICDELYLYCLWHWRDFDYHI</sequence>
<organism evidence="5 6">
    <name type="scientific">Gracilibacillus boraciitolerans JCM 21714</name>
    <dbReference type="NCBI Taxonomy" id="1298598"/>
    <lineage>
        <taxon>Bacteria</taxon>
        <taxon>Bacillati</taxon>
        <taxon>Bacillota</taxon>
        <taxon>Bacilli</taxon>
        <taxon>Bacillales</taxon>
        <taxon>Bacillaceae</taxon>
        <taxon>Gracilibacillus</taxon>
    </lineage>
</organism>
<feature type="transmembrane region" description="Helical" evidence="3">
    <location>
        <begin position="5"/>
        <end position="25"/>
    </location>
</feature>
<comment type="subcellular location">
    <subcellularLocation>
        <location evidence="1">Endomembrane system</location>
        <topology evidence="1">Multi-pass membrane protein</topology>
    </subcellularLocation>
</comment>
<keyword evidence="3" id="KW-1133">Transmembrane helix</keyword>
<proteinExistence type="inferred from homology"/>
<dbReference type="PANTHER" id="PTHR22911">
    <property type="entry name" value="ACYL-MALONYL CONDENSING ENZYME-RELATED"/>
    <property type="match status" value="1"/>
</dbReference>
<evidence type="ECO:0000259" key="4">
    <source>
        <dbReference type="Pfam" id="PF00892"/>
    </source>
</evidence>
<keyword evidence="3" id="KW-0812">Transmembrane</keyword>
<keyword evidence="3" id="KW-0472">Membrane</keyword>
<dbReference type="Pfam" id="PF00892">
    <property type="entry name" value="EamA"/>
    <property type="match status" value="1"/>
</dbReference>
<feature type="transmembrane region" description="Helical" evidence="3">
    <location>
        <begin position="123"/>
        <end position="143"/>
    </location>
</feature>
<evidence type="ECO:0000256" key="2">
    <source>
        <dbReference type="ARBA" id="ARBA00007362"/>
    </source>
</evidence>
<comment type="similarity">
    <text evidence="2">Belongs to the EamA transporter family.</text>
</comment>
<dbReference type="STRING" id="1298598.JCM21714_2634"/>
<evidence type="ECO:0000313" key="6">
    <source>
        <dbReference type="Proteomes" id="UP000019102"/>
    </source>
</evidence>